<dbReference type="RefSeq" id="WP_106727249.1">
    <property type="nucleotide sequence ID" value="NZ_PXYL01000028.1"/>
</dbReference>
<protein>
    <submittedName>
        <fullName evidence="1">Uncharacterized protein</fullName>
    </submittedName>
</protein>
<dbReference type="AlphaFoldDB" id="A0A2P7RUA3"/>
<name>A0A2P7RUA3_9HYPH</name>
<accession>A0A2P7RUA3</accession>
<keyword evidence="2" id="KW-1185">Reference proteome</keyword>
<comment type="caution">
    <text evidence="1">The sequence shown here is derived from an EMBL/GenBank/DDBJ whole genome shotgun (WGS) entry which is preliminary data.</text>
</comment>
<dbReference type="EMBL" id="PXYL01000028">
    <property type="protein sequence ID" value="PSJ53779.1"/>
    <property type="molecule type" value="Genomic_DNA"/>
</dbReference>
<evidence type="ECO:0000313" key="1">
    <source>
        <dbReference type="EMBL" id="PSJ53779.1"/>
    </source>
</evidence>
<sequence>MEEQLQQFDRMVDDLDKAVPAPVLPAFRALIGEFRVRLISEIRKKSEIIRSCAAVDAVTNRMANATSLMSTMRAPFLGIMLERGSSKSKP</sequence>
<evidence type="ECO:0000313" key="2">
    <source>
        <dbReference type="Proteomes" id="UP000240653"/>
    </source>
</evidence>
<gene>
    <name evidence="1" type="ORF">C7I85_27815</name>
</gene>
<dbReference type="Proteomes" id="UP000240653">
    <property type="component" value="Unassembled WGS sequence"/>
</dbReference>
<reference evidence="1 2" key="1">
    <citation type="submission" date="2018-03" db="EMBL/GenBank/DDBJ databases">
        <title>The draft genome of Mesorhizobium soli JCM 19897.</title>
        <authorList>
            <person name="Li L."/>
            <person name="Liu L."/>
            <person name="Liang L."/>
            <person name="Wang T."/>
            <person name="Zhang X."/>
        </authorList>
    </citation>
    <scope>NUCLEOTIDE SEQUENCE [LARGE SCALE GENOMIC DNA]</scope>
    <source>
        <strain evidence="1 2">JCM 19897</strain>
    </source>
</reference>
<organism evidence="1 2">
    <name type="scientific">Pseudaminobacter soli</name>
    <name type="common">ex Li et al. 2025</name>
    <dbReference type="NCBI Taxonomy" id="1295366"/>
    <lineage>
        <taxon>Bacteria</taxon>
        <taxon>Pseudomonadati</taxon>
        <taxon>Pseudomonadota</taxon>
        <taxon>Alphaproteobacteria</taxon>
        <taxon>Hyphomicrobiales</taxon>
        <taxon>Phyllobacteriaceae</taxon>
        <taxon>Pseudaminobacter</taxon>
    </lineage>
</organism>
<proteinExistence type="predicted"/>